<name>A0ABS4E422_9HYPH</name>
<accession>A0ABS4E422</accession>
<dbReference type="EMBL" id="JAGGJU010000012">
    <property type="protein sequence ID" value="MBP1852704.1"/>
    <property type="molecule type" value="Genomic_DNA"/>
</dbReference>
<gene>
    <name evidence="1" type="ORF">J2Z17_004162</name>
</gene>
<dbReference type="Proteomes" id="UP000759443">
    <property type="component" value="Unassembled WGS sequence"/>
</dbReference>
<evidence type="ECO:0000313" key="1">
    <source>
        <dbReference type="EMBL" id="MBP1852704.1"/>
    </source>
</evidence>
<proteinExistence type="predicted"/>
<dbReference type="RefSeq" id="WP_209947764.1">
    <property type="nucleotide sequence ID" value="NZ_JAGGJU010000012.1"/>
</dbReference>
<protein>
    <recommendedName>
        <fullName evidence="3">Helix-turn-helix domain-containing protein</fullName>
    </recommendedName>
</protein>
<evidence type="ECO:0000313" key="2">
    <source>
        <dbReference type="Proteomes" id="UP000759443"/>
    </source>
</evidence>
<organism evidence="1 2">
    <name type="scientific">Rhizobium halophytocola</name>
    <dbReference type="NCBI Taxonomy" id="735519"/>
    <lineage>
        <taxon>Bacteria</taxon>
        <taxon>Pseudomonadati</taxon>
        <taxon>Pseudomonadota</taxon>
        <taxon>Alphaproteobacteria</taxon>
        <taxon>Hyphomicrobiales</taxon>
        <taxon>Rhizobiaceae</taxon>
        <taxon>Rhizobium/Agrobacterium group</taxon>
        <taxon>Rhizobium</taxon>
    </lineage>
</organism>
<sequence>MISNAIKVPAHIQPYTDVLGIALGVDFLLAFGGTPVYLSEHPQERSPVLQLVGKEKTIELAKRIHVGGVTVPTGKPFIAEYLRYKGLTNIAIARRLHVTETTVRNWLGRQVDAQLDLFG</sequence>
<evidence type="ECO:0008006" key="3">
    <source>
        <dbReference type="Google" id="ProtNLM"/>
    </source>
</evidence>
<reference evidence="1 2" key="1">
    <citation type="submission" date="2021-03" db="EMBL/GenBank/DDBJ databases">
        <title>Genomic Encyclopedia of Type Strains, Phase IV (KMG-IV): sequencing the most valuable type-strain genomes for metagenomic binning, comparative biology and taxonomic classification.</title>
        <authorList>
            <person name="Goeker M."/>
        </authorList>
    </citation>
    <scope>NUCLEOTIDE SEQUENCE [LARGE SCALE GENOMIC DNA]</scope>
    <source>
        <strain evidence="1 2">DSM 21600</strain>
    </source>
</reference>
<keyword evidence="2" id="KW-1185">Reference proteome</keyword>
<comment type="caution">
    <text evidence="1">The sequence shown here is derived from an EMBL/GenBank/DDBJ whole genome shotgun (WGS) entry which is preliminary data.</text>
</comment>